<dbReference type="SUPFAM" id="SSF56317">
    <property type="entry name" value="Carbon-nitrogen hydrolase"/>
    <property type="match status" value="1"/>
</dbReference>
<dbReference type="Gene3D" id="3.60.110.10">
    <property type="entry name" value="Carbon-nitrogen hydrolase"/>
    <property type="match status" value="1"/>
</dbReference>
<feature type="transmembrane region" description="Helical" evidence="8">
    <location>
        <begin position="250"/>
        <end position="272"/>
    </location>
</feature>
<evidence type="ECO:0000256" key="7">
    <source>
        <dbReference type="ARBA" id="ARBA00023315"/>
    </source>
</evidence>
<feature type="transmembrane region" description="Helical" evidence="8">
    <location>
        <begin position="89"/>
        <end position="105"/>
    </location>
</feature>
<dbReference type="Proteomes" id="UP000642748">
    <property type="component" value="Unassembled WGS sequence"/>
</dbReference>
<comment type="caution">
    <text evidence="11">The sequence shown here is derived from an EMBL/GenBank/DDBJ whole genome shotgun (WGS) entry which is preliminary data.</text>
</comment>
<gene>
    <name evidence="8 11" type="primary">lnt</name>
    <name evidence="11" type="ORF">Raf01_20960</name>
</gene>
<dbReference type="GO" id="GO:0016410">
    <property type="term" value="F:N-acyltransferase activity"/>
    <property type="evidence" value="ECO:0007669"/>
    <property type="project" value="UniProtKB-UniRule"/>
</dbReference>
<reference evidence="11" key="1">
    <citation type="submission" date="2021-01" db="EMBL/GenBank/DDBJ databases">
        <title>Whole genome shotgun sequence of Rugosimonospora africana NBRC 104875.</title>
        <authorList>
            <person name="Komaki H."/>
            <person name="Tamura T."/>
        </authorList>
    </citation>
    <scope>NUCLEOTIDE SEQUENCE</scope>
    <source>
        <strain evidence="11">NBRC 104875</strain>
    </source>
</reference>
<feature type="transmembrane region" description="Helical" evidence="8">
    <location>
        <begin position="169"/>
        <end position="187"/>
    </location>
</feature>
<dbReference type="EMBL" id="BONZ01000018">
    <property type="protein sequence ID" value="GIH13924.1"/>
    <property type="molecule type" value="Genomic_DNA"/>
</dbReference>
<feature type="domain" description="CN hydrolase" evidence="10">
    <location>
        <begin position="279"/>
        <end position="533"/>
    </location>
</feature>
<evidence type="ECO:0000256" key="4">
    <source>
        <dbReference type="ARBA" id="ARBA00022692"/>
    </source>
</evidence>
<feature type="transmembrane region" description="Helical" evidence="8">
    <location>
        <begin position="112"/>
        <end position="132"/>
    </location>
</feature>
<dbReference type="UniPathway" id="UPA00666"/>
<evidence type="ECO:0000256" key="2">
    <source>
        <dbReference type="ARBA" id="ARBA00022475"/>
    </source>
</evidence>
<accession>A0A8J3QPB5</accession>
<comment type="subcellular location">
    <subcellularLocation>
        <location evidence="1 8">Cell membrane</location>
        <topology evidence="1 8">Multi-pass membrane protein</topology>
    </subcellularLocation>
</comment>
<dbReference type="InterPro" id="IPR036526">
    <property type="entry name" value="C-N_Hydrolase_sf"/>
</dbReference>
<organism evidence="11 12">
    <name type="scientific">Rugosimonospora africana</name>
    <dbReference type="NCBI Taxonomy" id="556532"/>
    <lineage>
        <taxon>Bacteria</taxon>
        <taxon>Bacillati</taxon>
        <taxon>Actinomycetota</taxon>
        <taxon>Actinomycetes</taxon>
        <taxon>Micromonosporales</taxon>
        <taxon>Micromonosporaceae</taxon>
        <taxon>Rugosimonospora</taxon>
    </lineage>
</organism>
<evidence type="ECO:0000256" key="8">
    <source>
        <dbReference type="HAMAP-Rule" id="MF_01148"/>
    </source>
</evidence>
<comment type="pathway">
    <text evidence="8">Protein modification; lipoprotein biosynthesis (N-acyl transfer).</text>
</comment>
<dbReference type="Pfam" id="PF20154">
    <property type="entry name" value="LNT_N"/>
    <property type="match status" value="1"/>
</dbReference>
<feature type="transmembrane region" description="Helical" evidence="8">
    <location>
        <begin position="549"/>
        <end position="567"/>
    </location>
</feature>
<keyword evidence="6 8" id="KW-0472">Membrane</keyword>
<feature type="transmembrane region" description="Helical" evidence="8">
    <location>
        <begin position="65"/>
        <end position="83"/>
    </location>
</feature>
<feature type="compositionally biased region" description="Low complexity" evidence="9">
    <location>
        <begin position="22"/>
        <end position="39"/>
    </location>
</feature>
<evidence type="ECO:0000256" key="5">
    <source>
        <dbReference type="ARBA" id="ARBA00022989"/>
    </source>
</evidence>
<keyword evidence="7 8" id="KW-0012">Acyltransferase</keyword>
<dbReference type="InterPro" id="IPR045378">
    <property type="entry name" value="LNT_N"/>
</dbReference>
<protein>
    <recommendedName>
        <fullName evidence="8">Apolipoprotein N-acyltransferase</fullName>
        <shortName evidence="8">ALP N-acyltransferase</shortName>
        <ecNumber evidence="8">2.3.1.269</ecNumber>
    </recommendedName>
</protein>
<evidence type="ECO:0000259" key="10">
    <source>
        <dbReference type="PROSITE" id="PS50263"/>
    </source>
</evidence>
<dbReference type="EC" id="2.3.1.269" evidence="8"/>
<feature type="region of interest" description="Disordered" evidence="9">
    <location>
        <begin position="1"/>
        <end position="60"/>
    </location>
</feature>
<dbReference type="NCBIfam" id="TIGR00546">
    <property type="entry name" value="lnt"/>
    <property type="match status" value="1"/>
</dbReference>
<comment type="function">
    <text evidence="8">Catalyzes the phospholipid dependent N-acylation of the N-terminal cysteine of apolipoprotein, the last step in lipoprotein maturation.</text>
</comment>
<dbReference type="AlphaFoldDB" id="A0A8J3QPB5"/>
<dbReference type="InterPro" id="IPR003010">
    <property type="entry name" value="C-N_Hydrolase"/>
</dbReference>
<sequence length="575" mass="60104">MTAVDAVGESSAAGQAQSEPVTEQPTTGQPTTEQPTTGQLATEQPSGERQPGAERKGRAVHPSPLPLWAGVILALASGAAQLLAFPPYGLWWLAPVGTALLAIAAHRRRLRAGAGLGALAGLTFFVPLLSWTEIVGGVAPWLILAVSQSAFLALLGAGTAWLSPLADRYRWVWPLATGVFWVGQEALRDRIPFGGFPWGRLAFSQGDSPLLRFASVGGAPLVTFAVALAGGLLVVAVWRPWRSGTPRVRLMGAAAGLGAVLVVVVGLAVPLAHPSGRAVNVAVIQGNVPRLGLEFNAQRRAVLDNHVAATRQLAQQVAAGKAPQPDLVVWPENSSDIDPLIPQDADARSLIDGAAAEIKAPILVGTLLEGPGENLRNVGIVWQPGTGPTTPYYVKQHPVPFAEYMPLRGLAQLVSSRAALVGNFVPGDHSGVLDTGKLTVGDVICFEIGYDDLVRSAVQGGGQLVTVQTNNADFSTAEARQQLAMVQLRAVEHGRDALMASTVGVSAFVTSDGTVLDATRFNTQAELDRALRLGDEQTLATRLGPLPEFVLGGIAVLVLVGAGAVRVRDRRIASA</sequence>
<feature type="compositionally biased region" description="Polar residues" evidence="9">
    <location>
        <begin position="12"/>
        <end position="21"/>
    </location>
</feature>
<comment type="similarity">
    <text evidence="8">Belongs to the CN hydrolase family. Apolipoprotein N-acyltransferase subfamily.</text>
</comment>
<dbReference type="PROSITE" id="PS50263">
    <property type="entry name" value="CN_HYDROLASE"/>
    <property type="match status" value="1"/>
</dbReference>
<evidence type="ECO:0000256" key="9">
    <source>
        <dbReference type="SAM" id="MobiDB-lite"/>
    </source>
</evidence>
<keyword evidence="12" id="KW-1185">Reference proteome</keyword>
<dbReference type="HAMAP" id="MF_01148">
    <property type="entry name" value="Lnt"/>
    <property type="match status" value="1"/>
</dbReference>
<dbReference type="RefSeq" id="WP_203917594.1">
    <property type="nucleotide sequence ID" value="NZ_BONZ01000018.1"/>
</dbReference>
<feature type="transmembrane region" description="Helical" evidence="8">
    <location>
        <begin position="138"/>
        <end position="162"/>
    </location>
</feature>
<proteinExistence type="inferred from homology"/>
<dbReference type="CDD" id="cd07571">
    <property type="entry name" value="ALP_N-acyl_transferase"/>
    <property type="match status" value="1"/>
</dbReference>
<dbReference type="PANTHER" id="PTHR38686:SF1">
    <property type="entry name" value="APOLIPOPROTEIN N-ACYLTRANSFERASE"/>
    <property type="match status" value="1"/>
</dbReference>
<comment type="catalytic activity">
    <reaction evidence="8">
        <text>N-terminal S-1,2-diacyl-sn-glyceryl-L-cysteinyl-[lipoprotein] + a glycerophospholipid = N-acyl-S-1,2-diacyl-sn-glyceryl-L-cysteinyl-[lipoprotein] + a 2-acyl-sn-glycero-3-phospholipid + H(+)</text>
        <dbReference type="Rhea" id="RHEA:48228"/>
        <dbReference type="Rhea" id="RHEA-COMP:14681"/>
        <dbReference type="Rhea" id="RHEA-COMP:14684"/>
        <dbReference type="ChEBI" id="CHEBI:15378"/>
        <dbReference type="ChEBI" id="CHEBI:136912"/>
        <dbReference type="ChEBI" id="CHEBI:140656"/>
        <dbReference type="ChEBI" id="CHEBI:140657"/>
        <dbReference type="ChEBI" id="CHEBI:140660"/>
        <dbReference type="EC" id="2.3.1.269"/>
    </reaction>
</comment>
<dbReference type="Pfam" id="PF00795">
    <property type="entry name" value="CN_hydrolase"/>
    <property type="match status" value="1"/>
</dbReference>
<dbReference type="GO" id="GO:0042158">
    <property type="term" value="P:lipoprotein biosynthetic process"/>
    <property type="evidence" value="ECO:0007669"/>
    <property type="project" value="UniProtKB-UniRule"/>
</dbReference>
<keyword evidence="3 8" id="KW-0808">Transferase</keyword>
<keyword evidence="4 8" id="KW-0812">Transmembrane</keyword>
<evidence type="ECO:0000313" key="12">
    <source>
        <dbReference type="Proteomes" id="UP000642748"/>
    </source>
</evidence>
<evidence type="ECO:0000256" key="6">
    <source>
        <dbReference type="ARBA" id="ARBA00023136"/>
    </source>
</evidence>
<dbReference type="GO" id="GO:0005886">
    <property type="term" value="C:plasma membrane"/>
    <property type="evidence" value="ECO:0007669"/>
    <property type="project" value="UniProtKB-SubCell"/>
</dbReference>
<evidence type="ECO:0000256" key="1">
    <source>
        <dbReference type="ARBA" id="ARBA00004651"/>
    </source>
</evidence>
<dbReference type="PANTHER" id="PTHR38686">
    <property type="entry name" value="APOLIPOPROTEIN N-ACYLTRANSFERASE"/>
    <property type="match status" value="1"/>
</dbReference>
<name>A0A8J3QPB5_9ACTN</name>
<dbReference type="InterPro" id="IPR004563">
    <property type="entry name" value="Apolipo_AcylTrfase"/>
</dbReference>
<evidence type="ECO:0000313" key="11">
    <source>
        <dbReference type="EMBL" id="GIH13924.1"/>
    </source>
</evidence>
<evidence type="ECO:0000256" key="3">
    <source>
        <dbReference type="ARBA" id="ARBA00022679"/>
    </source>
</evidence>
<feature type="transmembrane region" description="Helical" evidence="8">
    <location>
        <begin position="213"/>
        <end position="238"/>
    </location>
</feature>
<keyword evidence="2 8" id="KW-1003">Cell membrane</keyword>
<keyword evidence="5 8" id="KW-1133">Transmembrane helix</keyword>